<reference evidence="1" key="1">
    <citation type="submission" date="2021-02" db="EMBL/GenBank/DDBJ databases">
        <authorList>
            <person name="Nowell W R."/>
        </authorList>
    </citation>
    <scope>NUCLEOTIDE SEQUENCE</scope>
</reference>
<organism evidence="1 2">
    <name type="scientific">Rotaria magnacalcarata</name>
    <dbReference type="NCBI Taxonomy" id="392030"/>
    <lineage>
        <taxon>Eukaryota</taxon>
        <taxon>Metazoa</taxon>
        <taxon>Spiralia</taxon>
        <taxon>Gnathifera</taxon>
        <taxon>Rotifera</taxon>
        <taxon>Eurotatoria</taxon>
        <taxon>Bdelloidea</taxon>
        <taxon>Philodinida</taxon>
        <taxon>Philodinidae</taxon>
        <taxon>Rotaria</taxon>
    </lineage>
</organism>
<name>A0A8S2R6W9_9BILA</name>
<proteinExistence type="predicted"/>
<accession>A0A8S2R6W9</accession>
<comment type="caution">
    <text evidence="1">The sequence shown here is derived from an EMBL/GenBank/DDBJ whole genome shotgun (WGS) entry which is preliminary data.</text>
</comment>
<dbReference type="Proteomes" id="UP000681720">
    <property type="component" value="Unassembled WGS sequence"/>
</dbReference>
<evidence type="ECO:0000313" key="2">
    <source>
        <dbReference type="Proteomes" id="UP000681720"/>
    </source>
</evidence>
<dbReference type="EMBL" id="CAJOBJ010010079">
    <property type="protein sequence ID" value="CAF4151777.1"/>
    <property type="molecule type" value="Genomic_DNA"/>
</dbReference>
<evidence type="ECO:0000313" key="1">
    <source>
        <dbReference type="EMBL" id="CAF4151777.1"/>
    </source>
</evidence>
<dbReference type="AlphaFoldDB" id="A0A8S2R6W9"/>
<sequence>MNKKINDPTSQLIEYESAYDVKHEQ</sequence>
<feature type="non-terminal residue" evidence="1">
    <location>
        <position position="1"/>
    </location>
</feature>
<gene>
    <name evidence="1" type="ORF">GIL414_LOCUS19557</name>
</gene>
<protein>
    <submittedName>
        <fullName evidence="1">Uncharacterized protein</fullName>
    </submittedName>
</protein>